<gene>
    <name evidence="3" type="ORF">SFRA_009955</name>
</gene>
<dbReference type="InterPro" id="IPR051923">
    <property type="entry name" value="Glycosyl_Hydrolase_39"/>
</dbReference>
<dbReference type="PANTHER" id="PTHR12631">
    <property type="entry name" value="ALPHA-L-IDURONIDASE"/>
    <property type="match status" value="1"/>
</dbReference>
<dbReference type="Proteomes" id="UP000028058">
    <property type="component" value="Unassembled WGS sequence"/>
</dbReference>
<comment type="caution">
    <text evidence="3">The sequence shown here is derived from an EMBL/GenBank/DDBJ whole genome shotgun (WGS) entry which is preliminary data.</text>
</comment>
<sequence length="449" mass="49798">MLLAIGVTALSLLLVMCGFPPDGAPDGRNGDPGPHGTPRMSGGKPAPELGWGFTHTQYSADDGRAAARSRADRMLSARPIPQNQHIMGWGADNPEPAPGRYDFSALDSRIDLIRRTGGTPVITLCCAPDWMKGGERGKTDWSREWLEKAPDPAYYDDFARLSGVVARRYPDVRHFIVWNELKGFYDDDRQRWDAEAYTRLYNLVHAELKKANKENLVGGPYVVMDSQPPGESTNASEVKGPWGSLDRRALDAVRYWNENKAGADFVVVDGSSYTREDALVPDEFRATAKFTAVSRWVREETGLPLWWAEWYVEPGDENDERDGWSEPHRRAVHAAALIAMSKGGATTGFYWNPQKRSTSCAGCLWRGTAAGDGGSALPMMDLLSRFSREFPPGSRFTEVEVAAGDRPYVRVLADEDAVLVVNIRNRPIAAEVDGRSFDLGAYGVRWLKR</sequence>
<evidence type="ECO:0000313" key="4">
    <source>
        <dbReference type="Proteomes" id="UP000028058"/>
    </source>
</evidence>
<feature type="chain" id="PRO_5043184625" evidence="2">
    <location>
        <begin position="25"/>
        <end position="449"/>
    </location>
</feature>
<accession>A0A3M8FAA1</accession>
<dbReference type="InterPro" id="IPR017853">
    <property type="entry name" value="GH"/>
</dbReference>
<feature type="region of interest" description="Disordered" evidence="1">
    <location>
        <begin position="24"/>
        <end position="48"/>
    </location>
</feature>
<organism evidence="3 4">
    <name type="scientific">Streptomyces xinghaiensis</name>
    <dbReference type="NCBI Taxonomy" id="1038928"/>
    <lineage>
        <taxon>Bacteria</taxon>
        <taxon>Bacillati</taxon>
        <taxon>Actinomycetota</taxon>
        <taxon>Actinomycetes</taxon>
        <taxon>Kitasatosporales</taxon>
        <taxon>Streptomycetaceae</taxon>
        <taxon>Streptomyces</taxon>
    </lineage>
</organism>
<dbReference type="OrthoDB" id="3500494at2"/>
<dbReference type="AlphaFoldDB" id="A0A3M8FAA1"/>
<dbReference type="Gene3D" id="3.20.20.80">
    <property type="entry name" value="Glycosidases"/>
    <property type="match status" value="1"/>
</dbReference>
<dbReference type="SUPFAM" id="SSF51445">
    <property type="entry name" value="(Trans)glycosidases"/>
    <property type="match status" value="1"/>
</dbReference>
<evidence type="ECO:0000256" key="2">
    <source>
        <dbReference type="SAM" id="SignalP"/>
    </source>
</evidence>
<evidence type="ECO:0000313" key="3">
    <source>
        <dbReference type="EMBL" id="RKM96752.1"/>
    </source>
</evidence>
<evidence type="ECO:0000256" key="1">
    <source>
        <dbReference type="SAM" id="MobiDB-lite"/>
    </source>
</evidence>
<keyword evidence="2" id="KW-0732">Signal</keyword>
<feature type="signal peptide" evidence="2">
    <location>
        <begin position="1"/>
        <end position="24"/>
    </location>
</feature>
<dbReference type="PANTHER" id="PTHR12631:SF10">
    <property type="entry name" value="BETA-XYLOSIDASE-LIKE PROTEIN-RELATED"/>
    <property type="match status" value="1"/>
</dbReference>
<keyword evidence="4" id="KW-1185">Reference proteome</keyword>
<dbReference type="EMBL" id="JNAD02000004">
    <property type="protein sequence ID" value="RKM96752.1"/>
    <property type="molecule type" value="Genomic_DNA"/>
</dbReference>
<name>A0A3M8FAA1_9ACTN</name>
<protein>
    <submittedName>
        <fullName evidence="3">Xylan 1,4-beta-xylosidase</fullName>
    </submittedName>
</protein>
<dbReference type="GO" id="GO:0004553">
    <property type="term" value="F:hydrolase activity, hydrolyzing O-glycosyl compounds"/>
    <property type="evidence" value="ECO:0007669"/>
    <property type="project" value="TreeGrafter"/>
</dbReference>
<proteinExistence type="predicted"/>
<reference evidence="3 4" key="1">
    <citation type="journal article" date="2014" name="Genome Announc.">
        <title>Draft Genome Sequence of Streptomyces fradiae ATCC 19609, a Strain Highly Sensitive to Antibiotics.</title>
        <authorList>
            <person name="Bekker O.B."/>
            <person name="Klimina K.M."/>
            <person name="Vatlin A.A."/>
            <person name="Zakharevich N.V."/>
            <person name="Kasianov A.S."/>
            <person name="Danilenko V.N."/>
        </authorList>
    </citation>
    <scope>NUCLEOTIDE SEQUENCE [LARGE SCALE GENOMIC DNA]</scope>
    <source>
        <strain evidence="3 4">ATCC 19609</strain>
    </source>
</reference>